<gene>
    <name evidence="1" type="ORF">DB32_002737</name>
</gene>
<dbReference type="Proteomes" id="UP000034883">
    <property type="component" value="Chromosome"/>
</dbReference>
<protein>
    <recommendedName>
        <fullName evidence="3">Peptidase C-terminal archaeal/bacterial domain-containing protein</fullName>
    </recommendedName>
</protein>
<dbReference type="OrthoDB" id="5488288at2"/>
<dbReference type="STRING" id="927083.DB32_002737"/>
<sequence length="676" mass="70809">MKARSRAGTPIARLTAQISTILAIASCGGGSTQIDPRFVTVHNTMAAMGLVQSGEISQGSLSEGAETTIRMPMRAGDCYTVVALAQEGVRDLDVVVRDASGNELGRDRTQDPQAAAQVCPPYAGEFEVVVRMVRGSGTWIASAWSGGARPAGDFPGGEEPGAIVSRPPHGGPGTCEEPYPITAGTAARGDTTSGDSVITGTCLGGGNAPEHVYSFTLDQRSMVSAVMNSVFDGSLYLLGACGESRSEIACNDDAPSTSRSEIGATLEPGLYFLVVDGFGTAAGEYEVTLTTTAMQSVAEMCGGATTLSPGQPVAGTTAARADYFQGTCAGQTRSGDQVYAIDVAQRSRMRVRMQSTYDGALHVRRDCADASTEIACNDDFRDTRHSLITATVDPGRYYVFADGYATGATGDYSLMAELAPATGTGAASDTCASPGAHVAGQDLIADTFTAADDLAGSCGGQGAPDVVYRLDVRSRTRIRARFLDQEFAPVVYLQSACGTQTSELFCVDGSAGAPIDQTVQPGTYFLVVDGQNADAFGSAQISLQLDDLGALDQSCRSAPQIRPGRQITGDTTGSTDRFQATCAGNAQSPDLVYRLQLRRRQRVRISSEQTDFDGAIYVRSDCIDANTEVACNDDAGDNRHSMIEVVLDPGNYFVFVDGYATGNQGRFTLDVDLSAP</sequence>
<evidence type="ECO:0000313" key="2">
    <source>
        <dbReference type="Proteomes" id="UP000034883"/>
    </source>
</evidence>
<dbReference type="KEGG" id="samy:DB32_002737"/>
<dbReference type="PROSITE" id="PS51257">
    <property type="entry name" value="PROKAR_LIPOPROTEIN"/>
    <property type="match status" value="1"/>
</dbReference>
<dbReference type="AlphaFoldDB" id="A0A0F6YI72"/>
<dbReference type="Gene3D" id="2.60.120.380">
    <property type="match status" value="3"/>
</dbReference>
<organism evidence="1 2">
    <name type="scientific">Sandaracinus amylolyticus</name>
    <dbReference type="NCBI Taxonomy" id="927083"/>
    <lineage>
        <taxon>Bacteria</taxon>
        <taxon>Pseudomonadati</taxon>
        <taxon>Myxococcota</taxon>
        <taxon>Polyangia</taxon>
        <taxon>Polyangiales</taxon>
        <taxon>Sandaracinaceae</taxon>
        <taxon>Sandaracinus</taxon>
    </lineage>
</organism>
<keyword evidence="2" id="KW-1185">Reference proteome</keyword>
<accession>A0A0F6YI72</accession>
<proteinExistence type="predicted"/>
<name>A0A0F6YI72_9BACT</name>
<evidence type="ECO:0008006" key="3">
    <source>
        <dbReference type="Google" id="ProtNLM"/>
    </source>
</evidence>
<evidence type="ECO:0000313" key="1">
    <source>
        <dbReference type="EMBL" id="AKF05588.1"/>
    </source>
</evidence>
<dbReference type="EMBL" id="CP011125">
    <property type="protein sequence ID" value="AKF05588.1"/>
    <property type="molecule type" value="Genomic_DNA"/>
</dbReference>
<reference evidence="1 2" key="1">
    <citation type="submission" date="2015-03" db="EMBL/GenBank/DDBJ databases">
        <title>Genome assembly of Sandaracinus amylolyticus DSM 53668.</title>
        <authorList>
            <person name="Sharma G."/>
            <person name="Subramanian S."/>
        </authorList>
    </citation>
    <scope>NUCLEOTIDE SEQUENCE [LARGE SCALE GENOMIC DNA]</scope>
    <source>
        <strain evidence="1 2">DSM 53668</strain>
    </source>
</reference>
<dbReference type="RefSeq" id="WP_053232848.1">
    <property type="nucleotide sequence ID" value="NZ_CP011125.1"/>
</dbReference>